<evidence type="ECO:0000313" key="2">
    <source>
        <dbReference type="Proteomes" id="UP000284006"/>
    </source>
</evidence>
<dbReference type="Proteomes" id="UP000284006">
    <property type="component" value="Unassembled WGS sequence"/>
</dbReference>
<keyword evidence="1" id="KW-0670">Pyruvate</keyword>
<protein>
    <submittedName>
        <fullName evidence="1">Indolepyruvate ferredoxin oxidoreductase family protein</fullName>
    </submittedName>
</protein>
<evidence type="ECO:0000313" key="1">
    <source>
        <dbReference type="EMBL" id="RJG20979.1"/>
    </source>
</evidence>
<organism evidence="1 2">
    <name type="scientific">Massilia cavernae</name>
    <dbReference type="NCBI Taxonomy" id="2320864"/>
    <lineage>
        <taxon>Bacteria</taxon>
        <taxon>Pseudomonadati</taxon>
        <taxon>Pseudomonadota</taxon>
        <taxon>Betaproteobacteria</taxon>
        <taxon>Burkholderiales</taxon>
        <taxon>Oxalobacteraceae</taxon>
        <taxon>Telluria group</taxon>
        <taxon>Massilia</taxon>
    </lineage>
</organism>
<reference evidence="1 2" key="1">
    <citation type="submission" date="2018-09" db="EMBL/GenBank/DDBJ databases">
        <authorList>
            <person name="Zhu H."/>
        </authorList>
    </citation>
    <scope>NUCLEOTIDE SEQUENCE [LARGE SCALE GENOMIC DNA]</scope>
    <source>
        <strain evidence="1 2">K1S02-61</strain>
    </source>
</reference>
<comment type="caution">
    <text evidence="1">The sequence shown here is derived from an EMBL/GenBank/DDBJ whole genome shotgun (WGS) entry which is preliminary data.</text>
</comment>
<gene>
    <name evidence="1" type="ORF">D3872_07655</name>
</gene>
<accession>A0A418Y4Q9</accession>
<dbReference type="InterPro" id="IPR009014">
    <property type="entry name" value="Transketo_C/PFOR_II"/>
</dbReference>
<feature type="non-terminal residue" evidence="1">
    <location>
        <position position="143"/>
    </location>
</feature>
<sequence length="143" mass="16224">MPPGGLNKIKGDIAPLPIERRLVEFKLPAAIEFARVNQINRLIFDGPRRELGIVTAGKPYLDVREALKELDIDEARARALGIRLYKLGMIYPLEPHGAEQFCVDHKEVLVVEEKSAFIEDQLTSLLYHIAANRRPRITGKRDE</sequence>
<dbReference type="EMBL" id="QYUP01000075">
    <property type="protein sequence ID" value="RJG20979.1"/>
    <property type="molecule type" value="Genomic_DNA"/>
</dbReference>
<dbReference type="AlphaFoldDB" id="A0A418Y4Q9"/>
<dbReference type="SUPFAM" id="SSF52922">
    <property type="entry name" value="TK C-terminal domain-like"/>
    <property type="match status" value="1"/>
</dbReference>
<proteinExistence type="predicted"/>
<name>A0A418Y4Q9_9BURK</name>
<keyword evidence="2" id="KW-1185">Reference proteome</keyword>